<accession>A0A841BUX1</accession>
<name>A0A841BUX1_9ACTN</name>
<comment type="caution">
    <text evidence="2">The sequence shown here is derived from an EMBL/GenBank/DDBJ whole genome shotgun (WGS) entry which is preliminary data.</text>
</comment>
<evidence type="ECO:0000313" key="3">
    <source>
        <dbReference type="Proteomes" id="UP000587527"/>
    </source>
</evidence>
<gene>
    <name evidence="2" type="ORF">F4553_004338</name>
</gene>
<feature type="compositionally biased region" description="Low complexity" evidence="1">
    <location>
        <begin position="42"/>
        <end position="53"/>
    </location>
</feature>
<feature type="region of interest" description="Disordered" evidence="1">
    <location>
        <begin position="1"/>
        <end position="94"/>
    </location>
</feature>
<dbReference type="Proteomes" id="UP000587527">
    <property type="component" value="Unassembled WGS sequence"/>
</dbReference>
<protein>
    <submittedName>
        <fullName evidence="2">Uncharacterized protein</fullName>
    </submittedName>
</protein>
<reference evidence="2 3" key="1">
    <citation type="submission" date="2020-08" db="EMBL/GenBank/DDBJ databases">
        <title>Sequencing the genomes of 1000 actinobacteria strains.</title>
        <authorList>
            <person name="Klenk H.-P."/>
        </authorList>
    </citation>
    <scope>NUCLEOTIDE SEQUENCE [LARGE SCALE GENOMIC DNA]</scope>
    <source>
        <strain evidence="2 3">DSM 45362</strain>
    </source>
</reference>
<dbReference type="AlphaFoldDB" id="A0A841BUX1"/>
<sequence length="94" mass="9522">MTNPISTSRSGSRSTARSIAASGSARPARIKAASSTNGLEMSAASTPKASAPTGIVHTRLGPSRSRQPTQRIGKAVTEGSGEPHFAQSDRSGSS</sequence>
<proteinExistence type="predicted"/>
<evidence type="ECO:0000313" key="2">
    <source>
        <dbReference type="EMBL" id="MBB5870959.1"/>
    </source>
</evidence>
<feature type="compositionally biased region" description="Low complexity" evidence="1">
    <location>
        <begin position="1"/>
        <end position="27"/>
    </location>
</feature>
<keyword evidence="3" id="KW-1185">Reference proteome</keyword>
<evidence type="ECO:0000256" key="1">
    <source>
        <dbReference type="SAM" id="MobiDB-lite"/>
    </source>
</evidence>
<dbReference type="RefSeq" id="WP_184838698.1">
    <property type="nucleotide sequence ID" value="NZ_JACHMN010000002.1"/>
</dbReference>
<dbReference type="EMBL" id="JACHMN010000002">
    <property type="protein sequence ID" value="MBB5870959.1"/>
    <property type="molecule type" value="Genomic_DNA"/>
</dbReference>
<organism evidence="2 3">
    <name type="scientific">Allocatelliglobosispora scoriae</name>
    <dbReference type="NCBI Taxonomy" id="643052"/>
    <lineage>
        <taxon>Bacteria</taxon>
        <taxon>Bacillati</taxon>
        <taxon>Actinomycetota</taxon>
        <taxon>Actinomycetes</taxon>
        <taxon>Micromonosporales</taxon>
        <taxon>Micromonosporaceae</taxon>
        <taxon>Allocatelliglobosispora</taxon>
    </lineage>
</organism>